<evidence type="ECO:0000313" key="2">
    <source>
        <dbReference type="EMBL" id="GAH36303.1"/>
    </source>
</evidence>
<dbReference type="AlphaFoldDB" id="X1GTG2"/>
<feature type="non-terminal residue" evidence="2">
    <location>
        <position position="131"/>
    </location>
</feature>
<sequence>MPASGTKEKMSQEELQQRQEAPRKHGVYSKTMTPEKARTIATLQDQMSTRPGVLAVQNEQTAKAVQIADAAMAYVIKNYQSGIPLDQIPLVKALPAFMNTAQRALRQLHDLLPDETQVLVEGEILKQIRMD</sequence>
<gene>
    <name evidence="2" type="ORF">S03H2_18118</name>
</gene>
<name>X1GTG2_9ZZZZ</name>
<organism evidence="2">
    <name type="scientific">marine sediment metagenome</name>
    <dbReference type="NCBI Taxonomy" id="412755"/>
    <lineage>
        <taxon>unclassified sequences</taxon>
        <taxon>metagenomes</taxon>
        <taxon>ecological metagenomes</taxon>
    </lineage>
</organism>
<evidence type="ECO:0000256" key="1">
    <source>
        <dbReference type="SAM" id="MobiDB-lite"/>
    </source>
</evidence>
<accession>X1GTG2</accession>
<comment type="caution">
    <text evidence="2">The sequence shown here is derived from an EMBL/GenBank/DDBJ whole genome shotgun (WGS) entry which is preliminary data.</text>
</comment>
<proteinExistence type="predicted"/>
<feature type="region of interest" description="Disordered" evidence="1">
    <location>
        <begin position="1"/>
        <end position="35"/>
    </location>
</feature>
<reference evidence="2" key="1">
    <citation type="journal article" date="2014" name="Front. Microbiol.">
        <title>High frequency of phylogenetically diverse reductive dehalogenase-homologous genes in deep subseafloor sedimentary metagenomes.</title>
        <authorList>
            <person name="Kawai M."/>
            <person name="Futagami T."/>
            <person name="Toyoda A."/>
            <person name="Takaki Y."/>
            <person name="Nishi S."/>
            <person name="Hori S."/>
            <person name="Arai W."/>
            <person name="Tsubouchi T."/>
            <person name="Morono Y."/>
            <person name="Uchiyama I."/>
            <person name="Ito T."/>
            <person name="Fujiyama A."/>
            <person name="Inagaki F."/>
            <person name="Takami H."/>
        </authorList>
    </citation>
    <scope>NUCLEOTIDE SEQUENCE</scope>
    <source>
        <strain evidence="2">Expedition CK06-06</strain>
    </source>
</reference>
<protein>
    <submittedName>
        <fullName evidence="2">Uncharacterized protein</fullName>
    </submittedName>
</protein>
<dbReference type="EMBL" id="BARU01009382">
    <property type="protein sequence ID" value="GAH36303.1"/>
    <property type="molecule type" value="Genomic_DNA"/>
</dbReference>
<feature type="compositionally biased region" description="Basic and acidic residues" evidence="1">
    <location>
        <begin position="1"/>
        <end position="23"/>
    </location>
</feature>